<dbReference type="GO" id="GO:0005737">
    <property type="term" value="C:cytoplasm"/>
    <property type="evidence" value="ECO:0007669"/>
    <property type="project" value="TreeGrafter"/>
</dbReference>
<feature type="active site" evidence="6">
    <location>
        <position position="236"/>
    </location>
</feature>
<keyword evidence="9" id="KW-1185">Reference proteome</keyword>
<dbReference type="HAMAP" id="MF_01401">
    <property type="entry name" value="MsrA"/>
    <property type="match status" value="1"/>
</dbReference>
<proteinExistence type="inferred from homology"/>
<dbReference type="Gene3D" id="3.20.20.70">
    <property type="entry name" value="Aldolase class I"/>
    <property type="match status" value="1"/>
</dbReference>
<dbReference type="GO" id="GO:0005975">
    <property type="term" value="P:carbohydrate metabolic process"/>
    <property type="evidence" value="ECO:0007669"/>
    <property type="project" value="InterPro"/>
</dbReference>
<dbReference type="InterPro" id="IPR011060">
    <property type="entry name" value="RibuloseP-bd_barrel"/>
</dbReference>
<dbReference type="InterPro" id="IPR013785">
    <property type="entry name" value="Aldolase_TIM"/>
</dbReference>
<evidence type="ECO:0000256" key="2">
    <source>
        <dbReference type="ARBA" id="ARBA00023002"/>
    </source>
</evidence>
<dbReference type="Pfam" id="PF01625">
    <property type="entry name" value="PMSR"/>
    <property type="match status" value="1"/>
</dbReference>
<keyword evidence="3" id="KW-0413">Isomerase</keyword>
<dbReference type="KEGG" id="mmio:HLA92_02165"/>
<dbReference type="InterPro" id="IPR002569">
    <property type="entry name" value="Met_Sox_Rdtase_MsrA_dom"/>
</dbReference>
<dbReference type="GO" id="GO:0034599">
    <property type="term" value="P:cellular response to oxidative stress"/>
    <property type="evidence" value="ECO:0007669"/>
    <property type="project" value="TreeGrafter"/>
</dbReference>
<name>A0A6M4JDW8_9MOLU</name>
<gene>
    <name evidence="6 8" type="primary">msrA</name>
    <name evidence="8" type="ORF">HLA92_02165</name>
</gene>
<evidence type="ECO:0000256" key="1">
    <source>
        <dbReference type="ARBA" id="ARBA00022723"/>
    </source>
</evidence>
<organism evidence="8 9">
    <name type="scientific">Mycoplasma miroungirhinis</name>
    <dbReference type="NCBI Taxonomy" id="754516"/>
    <lineage>
        <taxon>Bacteria</taxon>
        <taxon>Bacillati</taxon>
        <taxon>Mycoplasmatota</taxon>
        <taxon>Mollicutes</taxon>
        <taxon>Mycoplasmataceae</taxon>
        <taxon>Mycoplasma</taxon>
    </lineage>
</organism>
<keyword evidence="1" id="KW-0479">Metal-binding</keyword>
<dbReference type="SUPFAM" id="SSF55068">
    <property type="entry name" value="Peptide methionine sulfoxide reductase"/>
    <property type="match status" value="1"/>
</dbReference>
<dbReference type="InterPro" id="IPR050162">
    <property type="entry name" value="MsrA_MetSO_reductase"/>
</dbReference>
<dbReference type="PANTHER" id="PTHR42799:SF2">
    <property type="entry name" value="MITOCHONDRIAL PEPTIDE METHIONINE SULFOXIDE REDUCTASE"/>
    <property type="match status" value="1"/>
</dbReference>
<evidence type="ECO:0000313" key="8">
    <source>
        <dbReference type="EMBL" id="QJR44229.1"/>
    </source>
</evidence>
<dbReference type="PANTHER" id="PTHR42799">
    <property type="entry name" value="MITOCHONDRIAL PEPTIDE METHIONINE SULFOXIDE REDUCTASE"/>
    <property type="match status" value="1"/>
</dbReference>
<feature type="domain" description="Peptide methionine sulphoxide reductase MsrA" evidence="7">
    <location>
        <begin position="229"/>
        <end position="387"/>
    </location>
</feature>
<comment type="catalytic activity">
    <reaction evidence="5 6">
        <text>[thioredoxin]-disulfide + L-methionine + H2O = L-methionine (S)-S-oxide + [thioredoxin]-dithiol</text>
        <dbReference type="Rhea" id="RHEA:19993"/>
        <dbReference type="Rhea" id="RHEA-COMP:10698"/>
        <dbReference type="Rhea" id="RHEA-COMP:10700"/>
        <dbReference type="ChEBI" id="CHEBI:15377"/>
        <dbReference type="ChEBI" id="CHEBI:29950"/>
        <dbReference type="ChEBI" id="CHEBI:50058"/>
        <dbReference type="ChEBI" id="CHEBI:57844"/>
        <dbReference type="ChEBI" id="CHEBI:58772"/>
        <dbReference type="EC" id="1.8.4.11"/>
    </reaction>
</comment>
<comment type="catalytic activity">
    <reaction evidence="4 6">
        <text>L-methionyl-[protein] + [thioredoxin]-disulfide + H2O = L-methionyl-(S)-S-oxide-[protein] + [thioredoxin]-dithiol</text>
        <dbReference type="Rhea" id="RHEA:14217"/>
        <dbReference type="Rhea" id="RHEA-COMP:10698"/>
        <dbReference type="Rhea" id="RHEA-COMP:10700"/>
        <dbReference type="Rhea" id="RHEA-COMP:12313"/>
        <dbReference type="Rhea" id="RHEA-COMP:12315"/>
        <dbReference type="ChEBI" id="CHEBI:15377"/>
        <dbReference type="ChEBI" id="CHEBI:16044"/>
        <dbReference type="ChEBI" id="CHEBI:29950"/>
        <dbReference type="ChEBI" id="CHEBI:44120"/>
        <dbReference type="ChEBI" id="CHEBI:50058"/>
        <dbReference type="EC" id="1.8.4.11"/>
    </reaction>
</comment>
<dbReference type="InterPro" id="IPR000056">
    <property type="entry name" value="Ribul_P_3_epim-like"/>
</dbReference>
<dbReference type="Gene3D" id="3.30.1060.10">
    <property type="entry name" value="Peptide methionine sulphoxide reductase MsrA"/>
    <property type="match status" value="1"/>
</dbReference>
<dbReference type="SUPFAM" id="SSF51366">
    <property type="entry name" value="Ribulose-phoshate binding barrel"/>
    <property type="match status" value="1"/>
</dbReference>
<dbReference type="EMBL" id="CP053097">
    <property type="protein sequence ID" value="QJR44229.1"/>
    <property type="molecule type" value="Genomic_DNA"/>
</dbReference>
<dbReference type="GO" id="GO:0016857">
    <property type="term" value="F:racemase and epimerase activity, acting on carbohydrates and derivatives"/>
    <property type="evidence" value="ECO:0007669"/>
    <property type="project" value="InterPro"/>
</dbReference>
<dbReference type="Pfam" id="PF00834">
    <property type="entry name" value="Ribul_P_3_epim"/>
    <property type="match status" value="1"/>
</dbReference>
<dbReference type="Proteomes" id="UP000502118">
    <property type="component" value="Chromosome"/>
</dbReference>
<dbReference type="InterPro" id="IPR036509">
    <property type="entry name" value="Met_Sox_Rdtase_MsrA_sf"/>
</dbReference>
<dbReference type="AlphaFoldDB" id="A0A6M4JDW8"/>
<sequence length="390" mass="45054">MNNIGQIKFINSSLLDLENKENAYIFINKLIENGIKNIHYDVMDQKFAKNTKSFTIEEIKLAYQKSNSHTMDVHLMVEDPQKWIKELDFVNYISFHYEAIGYKKALEIVQTYQTDKLKLGLAINPSTSFEEIKDLIKEFKLILIMSVQAGQGGQSFQPQIIDKIVQIKQYILENSLDTKIMIDGGIKKDLLDKVFFAGVDFAVMGSYILNNSDSESLKSLNSLSLKWKEIYLAGGCFWGMQAWLKIQKGAIKTWVGYANSDIIKPLYQDLIHKRSKAVETVQFIYDSSQTSLNQIVNNFLLTIDPTSVNFQAHDVGIQYRNGIYWNHNNFSENDNNEMKQEILKTINKVQNNYQKPIVTEVLNLDNFYLAEEYHQDYLDKNPGAYCHIKL</sequence>
<dbReference type="GO" id="GO:0008113">
    <property type="term" value="F:peptide-methionine (S)-S-oxide reductase activity"/>
    <property type="evidence" value="ECO:0007669"/>
    <property type="project" value="UniProtKB-UniRule"/>
</dbReference>
<comment type="similarity">
    <text evidence="6">Belongs to the MsrA Met sulfoxide reductase family.</text>
</comment>
<evidence type="ECO:0000256" key="4">
    <source>
        <dbReference type="ARBA" id="ARBA00047806"/>
    </source>
</evidence>
<protein>
    <recommendedName>
        <fullName evidence="6">Peptide methionine sulfoxide reductase MsrA</fullName>
        <shortName evidence="6">Protein-methionine-S-oxide reductase</shortName>
        <ecNumber evidence="6">1.8.4.11</ecNumber>
    </recommendedName>
    <alternativeName>
        <fullName evidence="6">Peptide-methionine (S)-S-oxide reductase</fullName>
        <shortName evidence="6">Peptide Met(O) reductase</shortName>
    </alternativeName>
</protein>
<reference evidence="8 9" key="1">
    <citation type="submission" date="2020-05" db="EMBL/GenBank/DDBJ databases">
        <title>Novel Mycoplasma species detected in Mirounga angustirostris (northern elephant seal) from the USA.</title>
        <authorList>
            <person name="Volokhov D.V."/>
        </authorList>
    </citation>
    <scope>NUCLEOTIDE SEQUENCE [LARGE SCALE GENOMIC DNA]</scope>
    <source>
        <strain evidence="8 9">Mirounga ES2806-NAS</strain>
    </source>
</reference>
<evidence type="ECO:0000256" key="6">
    <source>
        <dbReference type="HAMAP-Rule" id="MF_01401"/>
    </source>
</evidence>
<dbReference type="EC" id="1.8.4.11" evidence="6"/>
<evidence type="ECO:0000313" key="9">
    <source>
        <dbReference type="Proteomes" id="UP000502118"/>
    </source>
</evidence>
<dbReference type="NCBIfam" id="TIGR00401">
    <property type="entry name" value="msrA"/>
    <property type="match status" value="1"/>
</dbReference>
<evidence type="ECO:0000256" key="5">
    <source>
        <dbReference type="ARBA" id="ARBA00048782"/>
    </source>
</evidence>
<dbReference type="GO" id="GO:0046872">
    <property type="term" value="F:metal ion binding"/>
    <property type="evidence" value="ECO:0007669"/>
    <property type="project" value="UniProtKB-KW"/>
</dbReference>
<dbReference type="NCBIfam" id="NF004076">
    <property type="entry name" value="PRK05581.1-4"/>
    <property type="match status" value="1"/>
</dbReference>
<dbReference type="RefSeq" id="WP_171113099.1">
    <property type="nucleotide sequence ID" value="NZ_CP053097.1"/>
</dbReference>
<keyword evidence="2 6" id="KW-0560">Oxidoreductase</keyword>
<evidence type="ECO:0000259" key="7">
    <source>
        <dbReference type="Pfam" id="PF01625"/>
    </source>
</evidence>
<accession>A0A6M4JDW8</accession>
<evidence type="ECO:0000256" key="3">
    <source>
        <dbReference type="ARBA" id="ARBA00023235"/>
    </source>
</evidence>
<dbReference type="CDD" id="cd00429">
    <property type="entry name" value="RPE"/>
    <property type="match status" value="1"/>
</dbReference>
<comment type="function">
    <text evidence="6">Has an important function as a repair enzyme for proteins that have been inactivated by oxidation. Catalyzes the reversible oxidation-reduction of methionine sulfoxide in proteins to methionine.</text>
</comment>